<organism evidence="1 2">
    <name type="scientific">Bauhinia variegata</name>
    <name type="common">Purple orchid tree</name>
    <name type="synonym">Phanera variegata</name>
    <dbReference type="NCBI Taxonomy" id="167791"/>
    <lineage>
        <taxon>Eukaryota</taxon>
        <taxon>Viridiplantae</taxon>
        <taxon>Streptophyta</taxon>
        <taxon>Embryophyta</taxon>
        <taxon>Tracheophyta</taxon>
        <taxon>Spermatophyta</taxon>
        <taxon>Magnoliopsida</taxon>
        <taxon>eudicotyledons</taxon>
        <taxon>Gunneridae</taxon>
        <taxon>Pentapetalae</taxon>
        <taxon>rosids</taxon>
        <taxon>fabids</taxon>
        <taxon>Fabales</taxon>
        <taxon>Fabaceae</taxon>
        <taxon>Cercidoideae</taxon>
        <taxon>Cercideae</taxon>
        <taxon>Bauhiniinae</taxon>
        <taxon>Bauhinia</taxon>
    </lineage>
</organism>
<dbReference type="EMBL" id="CM039436">
    <property type="protein sequence ID" value="KAI4313779.1"/>
    <property type="molecule type" value="Genomic_DNA"/>
</dbReference>
<gene>
    <name evidence="1" type="ORF">L6164_026733</name>
</gene>
<name>A0ACB9LR84_BAUVA</name>
<sequence length="670" mass="73209">MDHHHPNGVNTNTNTNTAMQPHGLEIAIDELETHQVVAPPHKSTLRKLKGKLKETFFPDDPLRQFKGQSWQKKLVLGAQYLFPVLQWGPNYSFKLLKSDIVAGLTIASLAIPQGISYAKLANLPPIVGLYSSFVPPLVYAVLGSSRDLAVGPVSIASLVMGSMLREEVSPTGDPFLFLQLAFTSTFFAGIFQASLGVLRLGFIIDFLSKAILIGFMAGAALIVSLQQLKSLLGITHFTDQMAIVPVMNSVFHHVDEWSWQTILMGFCFLVLLLLARHVSMRNPKLFWVSAGAPLVSVIVSTLLVFAIKGQNYGISVIGKLQQGLNPPSFNMLRFGGTHLGLVIKTGIMTGILSLTEGIAVGRTFAALKNYKVDGNKEMMAIGFMNVVGSFTSCYVVTGSFSRSAVNHNAGAKTAVSNAVMSVTVMVTLLLLMPLFKYTPNVVLGAIILSAVIGLIDIPAAYNIWKVDKYDFLTLLTAFFGVITVSVQAGLGIAVGLAILKILLQVTRPKTVMLGQMPGTSIYRDLHHYKEARRVPGFLILSVEAPINFANINYLNERIFRWIEEFEEEEDRLKQQKSSLQFLILEMSAVSSVDTSGVSLFKELKSTLENRGVELVLVNPLAEVIEKLKKADQVNDFLREDSLYLTVAEAVASLSSGMKKGQASSMQDLPL</sequence>
<protein>
    <submittedName>
        <fullName evidence="1">Uncharacterized protein</fullName>
    </submittedName>
</protein>
<keyword evidence="2" id="KW-1185">Reference proteome</keyword>
<evidence type="ECO:0000313" key="2">
    <source>
        <dbReference type="Proteomes" id="UP000828941"/>
    </source>
</evidence>
<evidence type="ECO:0000313" key="1">
    <source>
        <dbReference type="EMBL" id="KAI4313779.1"/>
    </source>
</evidence>
<dbReference type="Proteomes" id="UP000828941">
    <property type="component" value="Chromosome 11"/>
</dbReference>
<reference evidence="1 2" key="1">
    <citation type="journal article" date="2022" name="DNA Res.">
        <title>Chromosomal-level genome assembly of the orchid tree Bauhinia variegata (Leguminosae; Cercidoideae) supports the allotetraploid origin hypothesis of Bauhinia.</title>
        <authorList>
            <person name="Zhong Y."/>
            <person name="Chen Y."/>
            <person name="Zheng D."/>
            <person name="Pang J."/>
            <person name="Liu Y."/>
            <person name="Luo S."/>
            <person name="Meng S."/>
            <person name="Qian L."/>
            <person name="Wei D."/>
            <person name="Dai S."/>
            <person name="Zhou R."/>
        </authorList>
    </citation>
    <scope>NUCLEOTIDE SEQUENCE [LARGE SCALE GENOMIC DNA]</scope>
    <source>
        <strain evidence="1">BV-YZ2020</strain>
    </source>
</reference>
<proteinExistence type="predicted"/>
<accession>A0ACB9LR84</accession>
<comment type="caution">
    <text evidence="1">The sequence shown here is derived from an EMBL/GenBank/DDBJ whole genome shotgun (WGS) entry which is preliminary data.</text>
</comment>